<dbReference type="RefSeq" id="WP_105338728.1">
    <property type="nucleotide sequence ID" value="NZ_PUHZ01000025.1"/>
</dbReference>
<dbReference type="Proteomes" id="UP000237819">
    <property type="component" value="Unassembled WGS sequence"/>
</dbReference>
<proteinExistence type="predicted"/>
<gene>
    <name evidence="1" type="ORF">C5Y93_27760</name>
</gene>
<dbReference type="PROSITE" id="PS51257">
    <property type="entry name" value="PROKAR_LIPOPROTEIN"/>
    <property type="match status" value="1"/>
</dbReference>
<dbReference type="AlphaFoldDB" id="A0A2S8GCF4"/>
<dbReference type="OrthoDB" id="215020at2"/>
<evidence type="ECO:0000313" key="1">
    <source>
        <dbReference type="EMBL" id="PQO42146.1"/>
    </source>
</evidence>
<dbReference type="EMBL" id="PUHZ01000025">
    <property type="protein sequence ID" value="PQO42146.1"/>
    <property type="molecule type" value="Genomic_DNA"/>
</dbReference>
<sequence>MTLFNRTAGGLTLALLTAGLAGCQSPGKIDPAPPTMLGASVDELNRSQEVNAEAAQYVVYQHEFQPNFVAGKGEKDAWKLNGYGEDHVKQIASNLLRGDESPVVIERSQTSPKQGTEYEYPVHFNDELDEKRRRCVVASLVALGVNDAESRVVVAPSFSEGLTSGEAAAAYRRGMTTNNRGGSGGYGSFGGGGGFGGGFF</sequence>
<name>A0A2S8GCF4_9BACT</name>
<comment type="caution">
    <text evidence="1">The sequence shown here is derived from an EMBL/GenBank/DDBJ whole genome shotgun (WGS) entry which is preliminary data.</text>
</comment>
<reference evidence="1 2" key="1">
    <citation type="submission" date="2018-02" db="EMBL/GenBank/DDBJ databases">
        <title>Comparative genomes isolates from brazilian mangrove.</title>
        <authorList>
            <person name="Araujo J.E."/>
            <person name="Taketani R.G."/>
            <person name="Silva M.C.P."/>
            <person name="Loureco M.V."/>
            <person name="Andreote F.D."/>
        </authorList>
    </citation>
    <scope>NUCLEOTIDE SEQUENCE [LARGE SCALE GENOMIC DNA]</scope>
    <source>
        <strain evidence="1 2">Nap-Phe MGV</strain>
    </source>
</reference>
<protein>
    <submittedName>
        <fullName evidence="1">Uncharacterized protein</fullName>
    </submittedName>
</protein>
<organism evidence="1 2">
    <name type="scientific">Blastopirellula marina</name>
    <dbReference type="NCBI Taxonomy" id="124"/>
    <lineage>
        <taxon>Bacteria</taxon>
        <taxon>Pseudomonadati</taxon>
        <taxon>Planctomycetota</taxon>
        <taxon>Planctomycetia</taxon>
        <taxon>Pirellulales</taxon>
        <taxon>Pirellulaceae</taxon>
        <taxon>Blastopirellula</taxon>
    </lineage>
</organism>
<evidence type="ECO:0000313" key="2">
    <source>
        <dbReference type="Proteomes" id="UP000237819"/>
    </source>
</evidence>
<accession>A0A2S8GCF4</accession>